<accession>A0A8S1W9B4</accession>
<reference evidence="1" key="1">
    <citation type="submission" date="2021-01" db="EMBL/GenBank/DDBJ databases">
        <authorList>
            <consortium name="Genoscope - CEA"/>
            <person name="William W."/>
        </authorList>
    </citation>
    <scope>NUCLEOTIDE SEQUENCE</scope>
</reference>
<organism evidence="1 2">
    <name type="scientific">Paramecium octaurelia</name>
    <dbReference type="NCBI Taxonomy" id="43137"/>
    <lineage>
        <taxon>Eukaryota</taxon>
        <taxon>Sar</taxon>
        <taxon>Alveolata</taxon>
        <taxon>Ciliophora</taxon>
        <taxon>Intramacronucleata</taxon>
        <taxon>Oligohymenophorea</taxon>
        <taxon>Peniculida</taxon>
        <taxon>Parameciidae</taxon>
        <taxon>Paramecium</taxon>
    </lineage>
</organism>
<evidence type="ECO:0000313" key="2">
    <source>
        <dbReference type="Proteomes" id="UP000683925"/>
    </source>
</evidence>
<sequence length="448" mass="52802">MNPTYICQEPQCDLQTYHSDHTCFNVQNLECYYNELFRSNIILDLNFYISQIQLLKEVLDKIKTTFQDKLQTQQQQYNLLFNECQKHNPNWKVLAQNLEMGADGLKQKIDCAEILYKIGNLLRFCQNFYNQNTGTKKSEGRIKIKINTPTQSQTIEEEIKSIEVKAKLQEIISVRNASEKTIIQLEQIQSDSALILFENNLLLNFNLKSQCIRQEIPCKQFDYLDKKLVIQYNNLLQFYLFDPTKKMLVEVRDLQVLDAIWFKLIQFDLIYQRSNLNFYKKSLQNNEEVLILQWNSNIKTINFIFQNKLALFYQKSFNVYSLNNLTQIEWHLNINENVQEIKQNSNDYLVLICMTQLYMVSIEKKSIVKRFNFEQPNCLIIPSPVIPYLFLIASSGSVYQSKIYFHNTKQILSNIVSQHPTAIFMDDQTILVGDDLGFLQRFKYSLGG</sequence>
<dbReference type="OrthoDB" id="305715at2759"/>
<comment type="caution">
    <text evidence="1">The sequence shown here is derived from an EMBL/GenBank/DDBJ whole genome shotgun (WGS) entry which is preliminary data.</text>
</comment>
<dbReference type="EMBL" id="CAJJDP010000082">
    <property type="protein sequence ID" value="CAD8184459.1"/>
    <property type="molecule type" value="Genomic_DNA"/>
</dbReference>
<dbReference type="OMA" id="WHLNINE"/>
<evidence type="ECO:0000313" key="1">
    <source>
        <dbReference type="EMBL" id="CAD8184459.1"/>
    </source>
</evidence>
<proteinExistence type="predicted"/>
<dbReference type="AlphaFoldDB" id="A0A8S1W9B4"/>
<dbReference type="Proteomes" id="UP000683925">
    <property type="component" value="Unassembled WGS sequence"/>
</dbReference>
<protein>
    <submittedName>
        <fullName evidence="1">Uncharacterized protein</fullName>
    </submittedName>
</protein>
<name>A0A8S1W9B4_PAROT</name>
<keyword evidence="2" id="KW-1185">Reference proteome</keyword>
<gene>
    <name evidence="1" type="ORF">POCTA_138.1.T0830104</name>
</gene>